<keyword evidence="4 7" id="KW-0812">Transmembrane</keyword>
<dbReference type="InterPro" id="IPR050901">
    <property type="entry name" value="BP-dep_ABC_trans_perm"/>
</dbReference>
<evidence type="ECO:0000313" key="9">
    <source>
        <dbReference type="EMBL" id="ACZ42957.1"/>
    </source>
</evidence>
<keyword evidence="6 7" id="KW-0472">Membrane</keyword>
<feature type="domain" description="ABC transmembrane type-1" evidence="8">
    <location>
        <begin position="74"/>
        <end position="270"/>
    </location>
</feature>
<comment type="similarity">
    <text evidence="7">Belongs to the binding-protein-dependent transport system permease family.</text>
</comment>
<dbReference type="EMBL" id="CP001826">
    <property type="protein sequence ID" value="ACZ42957.1"/>
    <property type="molecule type" value="Genomic_DNA"/>
</dbReference>
<keyword evidence="3" id="KW-1003">Cell membrane</keyword>
<evidence type="ECO:0000256" key="7">
    <source>
        <dbReference type="RuleBase" id="RU363032"/>
    </source>
</evidence>
<comment type="subcellular location">
    <subcellularLocation>
        <location evidence="1 7">Cell membrane</location>
        <topology evidence="1 7">Multi-pass membrane protein</topology>
    </subcellularLocation>
</comment>
<dbReference type="HOGENOM" id="CLU_016047_1_2_0"/>
<dbReference type="PANTHER" id="PTHR32243:SF52">
    <property type="entry name" value="ABC TRANSPORTER PERMEASE PROTEIN"/>
    <property type="match status" value="1"/>
</dbReference>
<evidence type="ECO:0000256" key="2">
    <source>
        <dbReference type="ARBA" id="ARBA00022448"/>
    </source>
</evidence>
<evidence type="ECO:0000259" key="8">
    <source>
        <dbReference type="PROSITE" id="PS50928"/>
    </source>
</evidence>
<dbReference type="STRING" id="525904.Tter_2053"/>
<evidence type="ECO:0000256" key="4">
    <source>
        <dbReference type="ARBA" id="ARBA00022692"/>
    </source>
</evidence>
<dbReference type="PROSITE" id="PS50928">
    <property type="entry name" value="ABC_TM1"/>
    <property type="match status" value="1"/>
</dbReference>
<evidence type="ECO:0000256" key="3">
    <source>
        <dbReference type="ARBA" id="ARBA00022475"/>
    </source>
</evidence>
<reference evidence="10" key="1">
    <citation type="journal article" date="2010" name="Stand. Genomic Sci.">
        <title>Complete genome sequence of 'Thermobaculum terrenum' type strain (YNP1).</title>
        <authorList>
            <person name="Kiss H."/>
            <person name="Cleland D."/>
            <person name="Lapidus A."/>
            <person name="Lucas S."/>
            <person name="Glavina Del Rio T."/>
            <person name="Nolan M."/>
            <person name="Tice H."/>
            <person name="Han C."/>
            <person name="Goodwin L."/>
            <person name="Pitluck S."/>
            <person name="Liolios K."/>
            <person name="Ivanova N."/>
            <person name="Mavromatis K."/>
            <person name="Ovchinnikova G."/>
            <person name="Pati A."/>
            <person name="Chen A."/>
            <person name="Palaniappan K."/>
            <person name="Land M."/>
            <person name="Hauser L."/>
            <person name="Chang Y."/>
            <person name="Jeffries C."/>
            <person name="Lu M."/>
            <person name="Brettin T."/>
            <person name="Detter J."/>
            <person name="Goker M."/>
            <person name="Tindall B."/>
            <person name="Beck B."/>
            <person name="McDermott T."/>
            <person name="Woyke T."/>
            <person name="Bristow J."/>
            <person name="Eisen J."/>
            <person name="Markowitz V."/>
            <person name="Hugenholtz P."/>
            <person name="Kyrpides N."/>
            <person name="Klenk H."/>
            <person name="Cheng J."/>
        </authorList>
    </citation>
    <scope>NUCLEOTIDE SEQUENCE [LARGE SCALE GENOMIC DNA]</scope>
    <source>
        <strain evidence="10">ATCC BAA-798 / YNP1</strain>
    </source>
</reference>
<gene>
    <name evidence="9" type="ordered locus">Tter_2053</name>
</gene>
<feature type="transmembrane region" description="Helical" evidence="7">
    <location>
        <begin position="73"/>
        <end position="99"/>
    </location>
</feature>
<feature type="transmembrane region" description="Helical" evidence="7">
    <location>
        <begin position="12"/>
        <end position="35"/>
    </location>
</feature>
<feature type="transmembrane region" description="Helical" evidence="7">
    <location>
        <begin position="149"/>
        <end position="171"/>
    </location>
</feature>
<dbReference type="Pfam" id="PF00528">
    <property type="entry name" value="BPD_transp_1"/>
    <property type="match status" value="1"/>
</dbReference>
<protein>
    <submittedName>
        <fullName evidence="9">Binding-protein-dependent transport systems inner membrane component</fullName>
    </submittedName>
</protein>
<feature type="transmembrane region" description="Helical" evidence="7">
    <location>
        <begin position="119"/>
        <end position="137"/>
    </location>
</feature>
<evidence type="ECO:0000256" key="1">
    <source>
        <dbReference type="ARBA" id="ARBA00004651"/>
    </source>
</evidence>
<name>D1CGT6_THET1</name>
<feature type="transmembrane region" description="Helical" evidence="7">
    <location>
        <begin position="192"/>
        <end position="215"/>
    </location>
</feature>
<organism evidence="9 10">
    <name type="scientific">Thermobaculum terrenum (strain ATCC BAA-798 / CCMEE 7001 / YNP1)</name>
    <dbReference type="NCBI Taxonomy" id="525904"/>
    <lineage>
        <taxon>Bacteria</taxon>
        <taxon>Bacillati</taxon>
        <taxon>Chloroflexota</taxon>
        <taxon>Chloroflexia</taxon>
        <taxon>Candidatus Thermobaculales</taxon>
        <taxon>Candidatus Thermobaculaceae</taxon>
        <taxon>Thermobaculum</taxon>
    </lineage>
</organism>
<sequence length="285" mass="31895">MSKERHGRKLRGNILVYLVWVLSTLLTLLPIYWLFLVSIRSRVQLFGTPSLMIHGVYTDNYASFFGDATFRRYLINSIMVSTSNAILVAVLAVMATYALSRWRLQGEQNIFFWTITNRMAPPAAFLLPLFLLFTRVFKFGGWDLFDTRLGLILFYTVFNLPFAIWLLKGIIDSIPIELDEAAMADGADVKTVLLRIIVPLAAPGIAISAIFSWVFSWNEYLLAATLTSVNARTITTGLAEFVTVTGTNWGEMAAVSMVALLPALIFLALVQRYIVMGLTFGAVKE</sequence>
<dbReference type="GO" id="GO:0055085">
    <property type="term" value="P:transmembrane transport"/>
    <property type="evidence" value="ECO:0007669"/>
    <property type="project" value="InterPro"/>
</dbReference>
<keyword evidence="5 7" id="KW-1133">Transmembrane helix</keyword>
<dbReference type="CDD" id="cd06261">
    <property type="entry name" value="TM_PBP2"/>
    <property type="match status" value="1"/>
</dbReference>
<keyword evidence="10" id="KW-1185">Reference proteome</keyword>
<dbReference type="PANTHER" id="PTHR32243">
    <property type="entry name" value="MALTOSE TRANSPORT SYSTEM PERMEASE-RELATED"/>
    <property type="match status" value="1"/>
</dbReference>
<dbReference type="InterPro" id="IPR035906">
    <property type="entry name" value="MetI-like_sf"/>
</dbReference>
<dbReference type="KEGG" id="ttr:Tter_2053"/>
<accession>D1CGT6</accession>
<dbReference type="AlphaFoldDB" id="D1CGT6"/>
<dbReference type="SUPFAM" id="SSF161098">
    <property type="entry name" value="MetI-like"/>
    <property type="match status" value="1"/>
</dbReference>
<dbReference type="InterPro" id="IPR000515">
    <property type="entry name" value="MetI-like"/>
</dbReference>
<dbReference type="Gene3D" id="1.10.3720.10">
    <property type="entry name" value="MetI-like"/>
    <property type="match status" value="1"/>
</dbReference>
<dbReference type="eggNOG" id="COG0395">
    <property type="taxonomic scope" value="Bacteria"/>
</dbReference>
<evidence type="ECO:0000256" key="6">
    <source>
        <dbReference type="ARBA" id="ARBA00023136"/>
    </source>
</evidence>
<dbReference type="GO" id="GO:0005886">
    <property type="term" value="C:plasma membrane"/>
    <property type="evidence" value="ECO:0007669"/>
    <property type="project" value="UniProtKB-SubCell"/>
</dbReference>
<evidence type="ECO:0000313" key="10">
    <source>
        <dbReference type="Proteomes" id="UP000000323"/>
    </source>
</evidence>
<feature type="transmembrane region" description="Helical" evidence="7">
    <location>
        <begin position="252"/>
        <end position="270"/>
    </location>
</feature>
<evidence type="ECO:0000256" key="5">
    <source>
        <dbReference type="ARBA" id="ARBA00022989"/>
    </source>
</evidence>
<dbReference type="Proteomes" id="UP000000323">
    <property type="component" value="Chromosome 2"/>
</dbReference>
<keyword evidence="2 7" id="KW-0813">Transport</keyword>
<proteinExistence type="inferred from homology"/>
<dbReference type="RefSeq" id="WP_012875988.1">
    <property type="nucleotide sequence ID" value="NC_013526.1"/>
</dbReference>